<dbReference type="AlphaFoldDB" id="A0A645EYF2"/>
<name>A0A645EYF2_9ZZZZ</name>
<accession>A0A645EYF2</accession>
<evidence type="ECO:0000313" key="1">
    <source>
        <dbReference type="EMBL" id="MPN05513.1"/>
    </source>
</evidence>
<reference evidence="1" key="1">
    <citation type="submission" date="2019-08" db="EMBL/GenBank/DDBJ databases">
        <authorList>
            <person name="Kucharzyk K."/>
            <person name="Murdoch R.W."/>
            <person name="Higgins S."/>
            <person name="Loffler F."/>
        </authorList>
    </citation>
    <scope>NUCLEOTIDE SEQUENCE</scope>
</reference>
<organism evidence="1">
    <name type="scientific">bioreactor metagenome</name>
    <dbReference type="NCBI Taxonomy" id="1076179"/>
    <lineage>
        <taxon>unclassified sequences</taxon>
        <taxon>metagenomes</taxon>
        <taxon>ecological metagenomes</taxon>
    </lineage>
</organism>
<dbReference type="EMBL" id="VSSQ01051414">
    <property type="protein sequence ID" value="MPN05513.1"/>
    <property type="molecule type" value="Genomic_DNA"/>
</dbReference>
<proteinExistence type="predicted"/>
<comment type="caution">
    <text evidence="1">The sequence shown here is derived from an EMBL/GenBank/DDBJ whole genome shotgun (WGS) entry which is preliminary data.</text>
</comment>
<protein>
    <submittedName>
        <fullName evidence="1">Uncharacterized protein</fullName>
    </submittedName>
</protein>
<sequence>MAGVGAANRDRRVLSHTTVLSDIDARQATKHIIHGGRLPAIDILTRNNGNRSEYCATRLLKTVGSDDESIRASVLCPTRKCRDGQRRAQQ</sequence>
<gene>
    <name evidence="1" type="ORF">SDC9_152764</name>
</gene>